<protein>
    <submittedName>
        <fullName evidence="1">Uncharacterized protein</fullName>
    </submittedName>
</protein>
<keyword evidence="2" id="KW-1185">Reference proteome</keyword>
<comment type="caution">
    <text evidence="1">The sequence shown here is derived from an EMBL/GenBank/DDBJ whole genome shotgun (WGS) entry which is preliminary data.</text>
</comment>
<sequence>MARAAVIPKSSTPKRATRTTAKRTTTTSTTTTTSKTTKPAPAKSATRTTTKGKAPTSATEARKRGVRTATAASNPVEDSSDDGTDDELGDVDTKPKSSTTRTKSKSSAPTATAAGRGRRTPATATPEVESDEDEDELAQTEVPKKRAGRPKARSAGPAEKPAPAPKTRGRPKGSGKTNATTGKESTQRKTRTQTSVEPELEGEPEVEQAPKEFFITTNSSSMRSNILRGPAKKKKVTFRDPDSEEDMSEPIPPPAGRRRAATPAKKGGLAAKPVRSSPAAAGRGRKPAAAKKGTSKPLSPKKATQVAKSISSYTSSDGEDDELSAAKSPVRITVQSPTKHGSTKTGLSSPVKRINFAPASPKKKVDENGEPTAHLPMPMDFSESLFMSSPARRPTPSPFNFTMRETPRRGGFTVREDMKASNQQDSTPTKSSPLKASPKKANLETPRRGNLNFLGDSGPLSQPNFTPGHTSPLKSSPKKGLFSISLPSQPAPPVSSTPLKSMSLLQSPAKRIASPFKSSLMRKSPLAEDRESEDEDHAESYTPSQSPPKHVDFDEMDDMETEDDNHVDAAEFEEAEDSLPAENRMETQPETENHAEAEASEASDNEPEEQTQEYPSDHIDYHDSAIPDVHEDPMDPLELQAQESASEHDFEEENVNFEAEDDNQKEELEQNFESHNNSHPEDIQPVFESDEEKRESLSNGSIENLEDENVHQMEEKAQDAEEDTDHVSELDHETAHLTEREQAQEDSVENTPERSIVREEPTSTGRRSLIEGLEDVFVDAPLPAGQMSEDPEIQSGGDMSEAGVQEVDMDEPNNQYDEEFYDVGDDYVFDDDEETIVAFEMTGQQQMFDAPDIANEQSQDAARQVEDLAPHSPVESMEQQMIQAPVNDEIDVQESAPSEVENRPSPPSLRNAESYREEKDEMDSNADDSSDTEPSAEGSMHATKNASPQVQRQPEHQSAASATEAPRGNRPRFTLLADQLSGWRASSPQKPEPRRSKKRGVFSLGGGLRRSSGVSRAPRLSGQVSYPVITAHEDNATPERSHQENNVVDQDIASHGDMMPESEAIQDNAQEIQPSIEQPNFEIFSDPEPEVVHTEAANETPSCNSALASSNEDGDSTNPAPPAQEASFEYDDNKENDDIHLPGPLTPMKNRSNQLQTVHTVSKVPLKGEGQISPLKESRKRGLSMGTSPTRSSSRIRKSLGPLSPASLRPPPKLARLQQDTIPKLQPNMSRRRSSTGQQPRSAPKPSRTSSPAKSSRKSIRAANLALQGAVVFVDVHTTEGEDASGIFIELLQQMGARCVKNWSWNPRASVSPDEDVQTKEGRVGITHVVYKDGGVRTLEKVRHARGLVKCVGVGWVLDCERESKWLDEAHYAVDSSIIPRGGAKRRKSMEPRALSNVNGTLVTSTAAANSRKSGADWNTVEEFKRYTPTPPLEEPSTPTNDRKYDADADINERYFQTPKTPGYGFNIDNIGMSPATPYYLSQRNKLVQQTCPPKQHQQGLFERAGPSEQPSQKLRTKLEAARRKSLAYKPRVGSPLIE</sequence>
<evidence type="ECO:0000313" key="2">
    <source>
        <dbReference type="Proteomes" id="UP001177260"/>
    </source>
</evidence>
<reference evidence="1 2" key="1">
    <citation type="journal article" date="2023" name="ACS Omega">
        <title>Identification of the Neoaspergillic Acid Biosynthesis Gene Cluster by Establishing an In Vitro CRISPR-Ribonucleoprotein Genetic System in Aspergillus melleus.</title>
        <authorList>
            <person name="Yuan B."/>
            <person name="Grau M.F."/>
            <person name="Murata R.M."/>
            <person name="Torok T."/>
            <person name="Venkateswaran K."/>
            <person name="Stajich J.E."/>
            <person name="Wang C.C.C."/>
        </authorList>
    </citation>
    <scope>NUCLEOTIDE SEQUENCE [LARGE SCALE GENOMIC DNA]</scope>
    <source>
        <strain evidence="1 2">IMV 1140</strain>
    </source>
</reference>
<gene>
    <name evidence="1" type="ORF">N8T08_008990</name>
</gene>
<organism evidence="1 2">
    <name type="scientific">Aspergillus melleus</name>
    <dbReference type="NCBI Taxonomy" id="138277"/>
    <lineage>
        <taxon>Eukaryota</taxon>
        <taxon>Fungi</taxon>
        <taxon>Dikarya</taxon>
        <taxon>Ascomycota</taxon>
        <taxon>Pezizomycotina</taxon>
        <taxon>Eurotiomycetes</taxon>
        <taxon>Eurotiomycetidae</taxon>
        <taxon>Eurotiales</taxon>
        <taxon>Aspergillaceae</taxon>
        <taxon>Aspergillus</taxon>
        <taxon>Aspergillus subgen. Circumdati</taxon>
    </lineage>
</organism>
<accession>A0ACC3AUM8</accession>
<evidence type="ECO:0000313" key="1">
    <source>
        <dbReference type="EMBL" id="KAK1141575.1"/>
    </source>
</evidence>
<dbReference type="Proteomes" id="UP001177260">
    <property type="component" value="Unassembled WGS sequence"/>
</dbReference>
<dbReference type="EMBL" id="JAOPJF010000062">
    <property type="protein sequence ID" value="KAK1141575.1"/>
    <property type="molecule type" value="Genomic_DNA"/>
</dbReference>
<name>A0ACC3AUM8_9EURO</name>
<proteinExistence type="predicted"/>